<dbReference type="EMBL" id="JARIHO010000028">
    <property type="protein sequence ID" value="KAJ7339198.1"/>
    <property type="molecule type" value="Genomic_DNA"/>
</dbReference>
<gene>
    <name evidence="2" type="ORF">DFH08DRAFT_812588</name>
</gene>
<evidence type="ECO:0000259" key="1">
    <source>
        <dbReference type="Pfam" id="PF20231"/>
    </source>
</evidence>
<sequence>MLSSVPIAQPSFSPACLTCGHLRGRGWGRGCSTGAAGQQLQMTTVNASDVFASAMPPFTIMPNPPPIHPPLHTLSTSQQQLHGAPSMPYMPYYSPAYLPYTPNGLYHLQMYPIAIYYLAKGQAWFFNHFGLRIASGLYLEQNNYWVKRVNIAKGSGVTIKYIIEKGSAAVEAFHEVSHQFAYTFEFVDRARRHKEVDVGQDLRLLTETMLDAQLHVLTGNRPVYVLLKVNKRGDVATGPRVSTIVDLLETGAQALHGGKFKEFIRSTAWDPASGYPVGTPEISSDTNDPLVNGLVFDPVDKNLLVRDRFNDVDDGDTHEQHYLGLGSLGGGLDYLSAFWV</sequence>
<dbReference type="Pfam" id="PF20231">
    <property type="entry name" value="DUF6589"/>
    <property type="match status" value="1"/>
</dbReference>
<dbReference type="AlphaFoldDB" id="A0AAD6ZUR9"/>
<comment type="caution">
    <text evidence="2">The sequence shown here is derived from an EMBL/GenBank/DDBJ whole genome shotgun (WGS) entry which is preliminary data.</text>
</comment>
<feature type="domain" description="DUF6589" evidence="1">
    <location>
        <begin position="133"/>
        <end position="193"/>
    </location>
</feature>
<protein>
    <recommendedName>
        <fullName evidence="1">DUF6589 domain-containing protein</fullName>
    </recommendedName>
</protein>
<reference evidence="2" key="1">
    <citation type="submission" date="2023-03" db="EMBL/GenBank/DDBJ databases">
        <title>Massive genome expansion in bonnet fungi (Mycena s.s.) driven by repeated elements and novel gene families across ecological guilds.</title>
        <authorList>
            <consortium name="Lawrence Berkeley National Laboratory"/>
            <person name="Harder C.B."/>
            <person name="Miyauchi S."/>
            <person name="Viragh M."/>
            <person name="Kuo A."/>
            <person name="Thoen E."/>
            <person name="Andreopoulos B."/>
            <person name="Lu D."/>
            <person name="Skrede I."/>
            <person name="Drula E."/>
            <person name="Henrissat B."/>
            <person name="Morin E."/>
            <person name="Kohler A."/>
            <person name="Barry K."/>
            <person name="LaButti K."/>
            <person name="Morin E."/>
            <person name="Salamov A."/>
            <person name="Lipzen A."/>
            <person name="Mereny Z."/>
            <person name="Hegedus B."/>
            <person name="Baldrian P."/>
            <person name="Stursova M."/>
            <person name="Weitz H."/>
            <person name="Taylor A."/>
            <person name="Grigoriev I.V."/>
            <person name="Nagy L.G."/>
            <person name="Martin F."/>
            <person name="Kauserud H."/>
        </authorList>
    </citation>
    <scope>NUCLEOTIDE SEQUENCE</scope>
    <source>
        <strain evidence="2">CBHHK002</strain>
    </source>
</reference>
<keyword evidence="3" id="KW-1185">Reference proteome</keyword>
<dbReference type="Proteomes" id="UP001218218">
    <property type="component" value="Unassembled WGS sequence"/>
</dbReference>
<dbReference type="InterPro" id="IPR046496">
    <property type="entry name" value="DUF6589"/>
</dbReference>
<organism evidence="2 3">
    <name type="scientific">Mycena albidolilacea</name>
    <dbReference type="NCBI Taxonomy" id="1033008"/>
    <lineage>
        <taxon>Eukaryota</taxon>
        <taxon>Fungi</taxon>
        <taxon>Dikarya</taxon>
        <taxon>Basidiomycota</taxon>
        <taxon>Agaricomycotina</taxon>
        <taxon>Agaricomycetes</taxon>
        <taxon>Agaricomycetidae</taxon>
        <taxon>Agaricales</taxon>
        <taxon>Marasmiineae</taxon>
        <taxon>Mycenaceae</taxon>
        <taxon>Mycena</taxon>
    </lineage>
</organism>
<proteinExistence type="predicted"/>
<evidence type="ECO:0000313" key="3">
    <source>
        <dbReference type="Proteomes" id="UP001218218"/>
    </source>
</evidence>
<accession>A0AAD6ZUR9</accession>
<evidence type="ECO:0000313" key="2">
    <source>
        <dbReference type="EMBL" id="KAJ7339198.1"/>
    </source>
</evidence>
<name>A0AAD6ZUR9_9AGAR</name>